<dbReference type="InterPro" id="IPR005467">
    <property type="entry name" value="His_kinase_dom"/>
</dbReference>
<feature type="domain" description="Histidine kinase" evidence="4">
    <location>
        <begin position="465"/>
        <end position="571"/>
    </location>
</feature>
<feature type="transmembrane region" description="Helical" evidence="3">
    <location>
        <begin position="17"/>
        <end position="41"/>
    </location>
</feature>
<keyword evidence="3" id="KW-0812">Transmembrane</keyword>
<dbReference type="SMART" id="SM00387">
    <property type="entry name" value="HATPase_c"/>
    <property type="match status" value="1"/>
</dbReference>
<keyword evidence="3" id="KW-0472">Membrane</keyword>
<dbReference type="InterPro" id="IPR010559">
    <property type="entry name" value="Sig_transdc_His_kin_internal"/>
</dbReference>
<sequence length="573" mass="65884">MTAFSKKVHTLSINTKIFLSIILTSAIIISLIFIITSTIIVSRQFDLTTTSSLNELNYISKQLEFSLTTVENFGKTIAVDPIVQELASKYYRKDQAFTYLDSIALKNRIDTIIQSTKFIHSVSIYSCDRSLLATTDTSATPPDILGIDISKNIWVSREKMLPYMVKDTINVVSYLQDFYSYDLGQLLGYIEISIPETAISDIYSYNTKHGYGNQFILDKYGLIKSTDGFYKLYQYYVNFLDVVENESSGYTFLEDNIVFYRYFPKLDWYIMHEINRNFFLKPFFTIILLSALIALCGIALATIFSHKISKTITSPIHKLIGHIQHVIKGNWEPMEELQVGEEIGFLYGEFNKMLTAQSKLTNDLIKEQKMKQKLSLDLLQQQINPHFLYNALDNICSLAEIDEKEKLTDIVMNLSQFYREILNKGSSFITIENELSIIESYLHIMLIRYYNKFEYTIDCPDSLKDKICLKLLLQPIVENSIYHGIKEIEGKGIIRISVRESDNKIIFTVTDNGIGITKERLATIWSENESSFGITNIDKRVKLYYGKDYGLNITSEPCMGCEVTVTIPKRDKI</sequence>
<keyword evidence="1 5" id="KW-0418">Kinase</keyword>
<dbReference type="Pfam" id="PF06580">
    <property type="entry name" value="His_kinase"/>
    <property type="match status" value="1"/>
</dbReference>
<protein>
    <submittedName>
        <fullName evidence="5">Histidine kinase</fullName>
    </submittedName>
</protein>
<keyword evidence="1 5" id="KW-0808">Transferase</keyword>
<evidence type="ECO:0000259" key="4">
    <source>
        <dbReference type="PROSITE" id="PS50109"/>
    </source>
</evidence>
<evidence type="ECO:0000313" key="6">
    <source>
        <dbReference type="Proteomes" id="UP000677305"/>
    </source>
</evidence>
<dbReference type="AlphaFoldDB" id="A0A8J8SAI1"/>
<dbReference type="GO" id="GO:0016020">
    <property type="term" value="C:membrane"/>
    <property type="evidence" value="ECO:0007669"/>
    <property type="project" value="InterPro"/>
</dbReference>
<dbReference type="InterPro" id="IPR036890">
    <property type="entry name" value="HATPase_C_sf"/>
</dbReference>
<accession>A0A8J8SAI1</accession>
<dbReference type="Proteomes" id="UP000677305">
    <property type="component" value="Chromosome"/>
</dbReference>
<reference evidence="5 6" key="1">
    <citation type="submission" date="2020-07" db="EMBL/GenBank/DDBJ databases">
        <title>Vallitalea guaymasensis genome.</title>
        <authorList>
            <person name="Postec A."/>
        </authorList>
    </citation>
    <scope>NUCLEOTIDE SEQUENCE [LARGE SCALE GENOMIC DNA]</scope>
    <source>
        <strain evidence="5 6">Ra1766G1</strain>
    </source>
</reference>
<dbReference type="Gene3D" id="6.10.340.10">
    <property type="match status" value="1"/>
</dbReference>
<feature type="transmembrane region" description="Helical" evidence="3">
    <location>
        <begin position="283"/>
        <end position="304"/>
    </location>
</feature>
<dbReference type="PANTHER" id="PTHR34220:SF7">
    <property type="entry name" value="SENSOR HISTIDINE KINASE YPDA"/>
    <property type="match status" value="1"/>
</dbReference>
<keyword evidence="6" id="KW-1185">Reference proteome</keyword>
<dbReference type="InterPro" id="IPR003594">
    <property type="entry name" value="HATPase_dom"/>
</dbReference>
<keyword evidence="2" id="KW-0902">Two-component regulatory system</keyword>
<dbReference type="KEGG" id="vgu:HYG85_01700"/>
<dbReference type="RefSeq" id="WP_212692014.1">
    <property type="nucleotide sequence ID" value="NZ_CP058561.1"/>
</dbReference>
<organism evidence="5 6">
    <name type="scientific">Vallitalea guaymasensis</name>
    <dbReference type="NCBI Taxonomy" id="1185412"/>
    <lineage>
        <taxon>Bacteria</taxon>
        <taxon>Bacillati</taxon>
        <taxon>Bacillota</taxon>
        <taxon>Clostridia</taxon>
        <taxon>Lachnospirales</taxon>
        <taxon>Vallitaleaceae</taxon>
        <taxon>Vallitalea</taxon>
    </lineage>
</organism>
<dbReference type="EMBL" id="CP058561">
    <property type="protein sequence ID" value="QUH27697.1"/>
    <property type="molecule type" value="Genomic_DNA"/>
</dbReference>
<dbReference type="PROSITE" id="PS50109">
    <property type="entry name" value="HIS_KIN"/>
    <property type="match status" value="1"/>
</dbReference>
<dbReference type="SUPFAM" id="SSF55874">
    <property type="entry name" value="ATPase domain of HSP90 chaperone/DNA topoisomerase II/histidine kinase"/>
    <property type="match status" value="1"/>
</dbReference>
<keyword evidence="3" id="KW-1133">Transmembrane helix</keyword>
<proteinExistence type="predicted"/>
<dbReference type="GO" id="GO:0000155">
    <property type="term" value="F:phosphorelay sensor kinase activity"/>
    <property type="evidence" value="ECO:0007669"/>
    <property type="project" value="InterPro"/>
</dbReference>
<gene>
    <name evidence="5" type="ORF">HYG85_01700</name>
</gene>
<evidence type="ECO:0000256" key="3">
    <source>
        <dbReference type="SAM" id="Phobius"/>
    </source>
</evidence>
<evidence type="ECO:0000256" key="1">
    <source>
        <dbReference type="ARBA" id="ARBA00022777"/>
    </source>
</evidence>
<dbReference type="PANTHER" id="PTHR34220">
    <property type="entry name" value="SENSOR HISTIDINE KINASE YPDA"/>
    <property type="match status" value="1"/>
</dbReference>
<dbReference type="Pfam" id="PF02518">
    <property type="entry name" value="HATPase_c"/>
    <property type="match status" value="1"/>
</dbReference>
<name>A0A8J8SAI1_9FIRM</name>
<dbReference type="InterPro" id="IPR050640">
    <property type="entry name" value="Bact_2-comp_sensor_kinase"/>
</dbReference>
<evidence type="ECO:0000256" key="2">
    <source>
        <dbReference type="ARBA" id="ARBA00023012"/>
    </source>
</evidence>
<evidence type="ECO:0000313" key="5">
    <source>
        <dbReference type="EMBL" id="QUH27697.1"/>
    </source>
</evidence>
<dbReference type="Gene3D" id="3.30.565.10">
    <property type="entry name" value="Histidine kinase-like ATPase, C-terminal domain"/>
    <property type="match status" value="1"/>
</dbReference>